<name>A0A1M6S3L9_9BACT</name>
<keyword evidence="2" id="KW-0732">Signal</keyword>
<feature type="transmembrane region" description="Helical" evidence="1">
    <location>
        <begin position="414"/>
        <end position="436"/>
    </location>
</feature>
<dbReference type="EMBL" id="FRAW01000005">
    <property type="protein sequence ID" value="SHK39118.1"/>
    <property type="molecule type" value="Genomic_DNA"/>
</dbReference>
<feature type="signal peptide" evidence="2">
    <location>
        <begin position="1"/>
        <end position="19"/>
    </location>
</feature>
<protein>
    <recommendedName>
        <fullName evidence="5">PEGA domain-containing protein</fullName>
    </recommendedName>
</protein>
<feature type="chain" id="PRO_5012861712" description="PEGA domain-containing protein" evidence="2">
    <location>
        <begin position="20"/>
        <end position="502"/>
    </location>
</feature>
<sequence>MKKIFIILSLAFSVLFAEASQRGIPVSIKLVSGTTQNAELLQISSDTVFFGGFIADTFTVVKILKNRIESLLDSNGNPLPDSLLENLSQSVPDSATGNLPKTEPQPQTDFTGKALVFPAIRRPIDSLLAIRLQDLEMQTLRELGEHPICVTAQDFPHCHDSPCIIQEAPNAHSIWSLEVLPSKHQDSLDLLLHRFHFASQSQKTEKLTISAKKATTELLSDNRFMHWIQKANGNYQEPEREKSTKNFIQVVTDPEGANLSRKGEEVICQTPCSFATLDTGKIELEAYWEMEHALWANKATIRPIPGDTAKVNLQLKRVQPEVEIRTIPAGAQIFEADDLTPHSRPIGKSPKILTTQTPGPASLHLWKEGFRDSIVQFRVNATSRTVVEVRLDSLQSPQDVENQRVFQQIQKRIFWGKVSLGVSLAPAVAGGILLYLSHKDRDKARDIKDELSLPSSGQGENFQKLVRENHRYADRSKKERYLGTGFLIAAGGLLATGILLTF</sequence>
<keyword evidence="1" id="KW-0472">Membrane</keyword>
<evidence type="ECO:0008006" key="5">
    <source>
        <dbReference type="Google" id="ProtNLM"/>
    </source>
</evidence>
<evidence type="ECO:0000313" key="4">
    <source>
        <dbReference type="Proteomes" id="UP000184275"/>
    </source>
</evidence>
<organism evidence="3 4">
    <name type="scientific">Fibrobacter intestinalis</name>
    <dbReference type="NCBI Taxonomy" id="28122"/>
    <lineage>
        <taxon>Bacteria</taxon>
        <taxon>Pseudomonadati</taxon>
        <taxon>Fibrobacterota</taxon>
        <taxon>Fibrobacteria</taxon>
        <taxon>Fibrobacterales</taxon>
        <taxon>Fibrobacteraceae</taxon>
        <taxon>Fibrobacter</taxon>
    </lineage>
</organism>
<dbReference type="Proteomes" id="UP000184275">
    <property type="component" value="Unassembled WGS sequence"/>
</dbReference>
<evidence type="ECO:0000256" key="1">
    <source>
        <dbReference type="SAM" id="Phobius"/>
    </source>
</evidence>
<keyword evidence="4" id="KW-1185">Reference proteome</keyword>
<reference evidence="4" key="1">
    <citation type="submission" date="2016-11" db="EMBL/GenBank/DDBJ databases">
        <authorList>
            <person name="Varghese N."/>
            <person name="Submissions S."/>
        </authorList>
    </citation>
    <scope>NUCLEOTIDE SEQUENCE [LARGE SCALE GENOMIC DNA]</scope>
    <source>
        <strain evidence="4">UWOS</strain>
    </source>
</reference>
<dbReference type="AlphaFoldDB" id="A0A1M6S3L9"/>
<dbReference type="RefSeq" id="WP_073302874.1">
    <property type="nucleotide sequence ID" value="NZ_FRAW01000005.1"/>
</dbReference>
<keyword evidence="1" id="KW-0812">Transmembrane</keyword>
<evidence type="ECO:0000256" key="2">
    <source>
        <dbReference type="SAM" id="SignalP"/>
    </source>
</evidence>
<feature type="transmembrane region" description="Helical" evidence="1">
    <location>
        <begin position="481"/>
        <end position="500"/>
    </location>
</feature>
<keyword evidence="1" id="KW-1133">Transmembrane helix</keyword>
<proteinExistence type="predicted"/>
<evidence type="ECO:0000313" key="3">
    <source>
        <dbReference type="EMBL" id="SHK39118.1"/>
    </source>
</evidence>
<gene>
    <name evidence="3" type="ORF">SAMN05720469_10518</name>
</gene>
<accession>A0A1M6S3L9</accession>